<dbReference type="PhylomeDB" id="B4M9T5"/>
<feature type="compositionally biased region" description="Acidic residues" evidence="2">
    <location>
        <begin position="852"/>
        <end position="873"/>
    </location>
</feature>
<feature type="region of interest" description="Disordered" evidence="2">
    <location>
        <begin position="114"/>
        <end position="148"/>
    </location>
</feature>
<accession>B4M9T5</accession>
<evidence type="ECO:0000313" key="4">
    <source>
        <dbReference type="Proteomes" id="UP000008792"/>
    </source>
</evidence>
<feature type="compositionally biased region" description="Basic and acidic residues" evidence="2">
    <location>
        <begin position="886"/>
        <end position="905"/>
    </location>
</feature>
<organism evidence="3 4">
    <name type="scientific">Drosophila virilis</name>
    <name type="common">Fruit fly</name>
    <dbReference type="NCBI Taxonomy" id="7244"/>
    <lineage>
        <taxon>Eukaryota</taxon>
        <taxon>Metazoa</taxon>
        <taxon>Ecdysozoa</taxon>
        <taxon>Arthropoda</taxon>
        <taxon>Hexapoda</taxon>
        <taxon>Insecta</taxon>
        <taxon>Pterygota</taxon>
        <taxon>Neoptera</taxon>
        <taxon>Endopterygota</taxon>
        <taxon>Diptera</taxon>
        <taxon>Brachycera</taxon>
        <taxon>Muscomorpha</taxon>
        <taxon>Ephydroidea</taxon>
        <taxon>Drosophilidae</taxon>
        <taxon>Drosophila</taxon>
    </lineage>
</organism>
<feature type="compositionally biased region" description="Basic and acidic residues" evidence="2">
    <location>
        <begin position="1253"/>
        <end position="1266"/>
    </location>
</feature>
<reference evidence="3 4" key="1">
    <citation type="journal article" date="2007" name="Nature">
        <title>Evolution of genes and genomes on the Drosophila phylogeny.</title>
        <authorList>
            <consortium name="Drosophila 12 Genomes Consortium"/>
            <person name="Clark A.G."/>
            <person name="Eisen M.B."/>
            <person name="Smith D.R."/>
            <person name="Bergman C.M."/>
            <person name="Oliver B."/>
            <person name="Markow T.A."/>
            <person name="Kaufman T.C."/>
            <person name="Kellis M."/>
            <person name="Gelbart W."/>
            <person name="Iyer V.N."/>
            <person name="Pollard D.A."/>
            <person name="Sackton T.B."/>
            <person name="Larracuente A.M."/>
            <person name="Singh N.D."/>
            <person name="Abad J.P."/>
            <person name="Abt D.N."/>
            <person name="Adryan B."/>
            <person name="Aguade M."/>
            <person name="Akashi H."/>
            <person name="Anderson W.W."/>
            <person name="Aquadro C.F."/>
            <person name="Ardell D.H."/>
            <person name="Arguello R."/>
            <person name="Artieri C.G."/>
            <person name="Barbash D.A."/>
            <person name="Barker D."/>
            <person name="Barsanti P."/>
            <person name="Batterham P."/>
            <person name="Batzoglou S."/>
            <person name="Begun D."/>
            <person name="Bhutkar A."/>
            <person name="Blanco E."/>
            <person name="Bosak S.A."/>
            <person name="Bradley R.K."/>
            <person name="Brand A.D."/>
            <person name="Brent M.R."/>
            <person name="Brooks A.N."/>
            <person name="Brown R.H."/>
            <person name="Butlin R.K."/>
            <person name="Caggese C."/>
            <person name="Calvi B.R."/>
            <person name="Bernardo de Carvalho A."/>
            <person name="Caspi A."/>
            <person name="Castrezana S."/>
            <person name="Celniker S.E."/>
            <person name="Chang J.L."/>
            <person name="Chapple C."/>
            <person name="Chatterji S."/>
            <person name="Chinwalla A."/>
            <person name="Civetta A."/>
            <person name="Clifton S.W."/>
            <person name="Comeron J.M."/>
            <person name="Costello J.C."/>
            <person name="Coyne J.A."/>
            <person name="Daub J."/>
            <person name="David R.G."/>
            <person name="Delcher A.L."/>
            <person name="Delehaunty K."/>
            <person name="Do C.B."/>
            <person name="Ebling H."/>
            <person name="Edwards K."/>
            <person name="Eickbush T."/>
            <person name="Evans J.D."/>
            <person name="Filipski A."/>
            <person name="Findeiss S."/>
            <person name="Freyhult E."/>
            <person name="Fulton L."/>
            <person name="Fulton R."/>
            <person name="Garcia A.C."/>
            <person name="Gardiner A."/>
            <person name="Garfield D.A."/>
            <person name="Garvin B.E."/>
            <person name="Gibson G."/>
            <person name="Gilbert D."/>
            <person name="Gnerre S."/>
            <person name="Godfrey J."/>
            <person name="Good R."/>
            <person name="Gotea V."/>
            <person name="Gravely B."/>
            <person name="Greenberg A.J."/>
            <person name="Griffiths-Jones S."/>
            <person name="Gross S."/>
            <person name="Guigo R."/>
            <person name="Gustafson E.A."/>
            <person name="Haerty W."/>
            <person name="Hahn M.W."/>
            <person name="Halligan D.L."/>
            <person name="Halpern A.L."/>
            <person name="Halter G.M."/>
            <person name="Han M.V."/>
            <person name="Heger A."/>
            <person name="Hillier L."/>
            <person name="Hinrichs A.S."/>
            <person name="Holmes I."/>
            <person name="Hoskins R.A."/>
            <person name="Hubisz M.J."/>
            <person name="Hultmark D."/>
            <person name="Huntley M.A."/>
            <person name="Jaffe D.B."/>
            <person name="Jagadeeshan S."/>
            <person name="Jeck W.R."/>
            <person name="Johnson J."/>
            <person name="Jones C.D."/>
            <person name="Jordan W.C."/>
            <person name="Karpen G.H."/>
            <person name="Kataoka E."/>
            <person name="Keightley P.D."/>
            <person name="Kheradpour P."/>
            <person name="Kirkness E.F."/>
            <person name="Koerich L.B."/>
            <person name="Kristiansen K."/>
            <person name="Kudrna D."/>
            <person name="Kulathinal R.J."/>
            <person name="Kumar S."/>
            <person name="Kwok R."/>
            <person name="Lander E."/>
            <person name="Langley C.H."/>
            <person name="Lapoint R."/>
            <person name="Lazzaro B.P."/>
            <person name="Lee S.J."/>
            <person name="Levesque L."/>
            <person name="Li R."/>
            <person name="Lin C.F."/>
            <person name="Lin M.F."/>
            <person name="Lindblad-Toh K."/>
            <person name="Llopart A."/>
            <person name="Long M."/>
            <person name="Low L."/>
            <person name="Lozovsky E."/>
            <person name="Lu J."/>
            <person name="Luo M."/>
            <person name="Machado C.A."/>
            <person name="Makalowski W."/>
            <person name="Marzo M."/>
            <person name="Matsuda M."/>
            <person name="Matzkin L."/>
            <person name="McAllister B."/>
            <person name="McBride C.S."/>
            <person name="McKernan B."/>
            <person name="McKernan K."/>
            <person name="Mendez-Lago M."/>
            <person name="Minx P."/>
            <person name="Mollenhauer M.U."/>
            <person name="Montooth K."/>
            <person name="Mount S.M."/>
            <person name="Mu X."/>
            <person name="Myers E."/>
            <person name="Negre B."/>
            <person name="Newfeld S."/>
            <person name="Nielsen R."/>
            <person name="Noor M.A."/>
            <person name="O'Grady P."/>
            <person name="Pachter L."/>
            <person name="Papaceit M."/>
            <person name="Parisi M.J."/>
            <person name="Parisi M."/>
            <person name="Parts L."/>
            <person name="Pedersen J.S."/>
            <person name="Pesole G."/>
            <person name="Phillippy A.M."/>
            <person name="Ponting C.P."/>
            <person name="Pop M."/>
            <person name="Porcelli D."/>
            <person name="Powell J.R."/>
            <person name="Prohaska S."/>
            <person name="Pruitt K."/>
            <person name="Puig M."/>
            <person name="Quesneville H."/>
            <person name="Ram K.R."/>
            <person name="Rand D."/>
            <person name="Rasmussen M.D."/>
            <person name="Reed L.K."/>
            <person name="Reenan R."/>
            <person name="Reily A."/>
            <person name="Remington K.A."/>
            <person name="Rieger T.T."/>
            <person name="Ritchie M.G."/>
            <person name="Robin C."/>
            <person name="Rogers Y.H."/>
            <person name="Rohde C."/>
            <person name="Rozas J."/>
            <person name="Rubenfield M.J."/>
            <person name="Ruiz A."/>
            <person name="Russo S."/>
            <person name="Salzberg S.L."/>
            <person name="Sanchez-Gracia A."/>
            <person name="Saranga D.J."/>
            <person name="Sato H."/>
            <person name="Schaeffer S.W."/>
            <person name="Schatz M.C."/>
            <person name="Schlenke T."/>
            <person name="Schwartz R."/>
            <person name="Segarra C."/>
            <person name="Singh R.S."/>
            <person name="Sirot L."/>
            <person name="Sirota M."/>
            <person name="Sisneros N.B."/>
            <person name="Smith C.D."/>
            <person name="Smith T.F."/>
            <person name="Spieth J."/>
            <person name="Stage D.E."/>
            <person name="Stark A."/>
            <person name="Stephan W."/>
            <person name="Strausberg R.L."/>
            <person name="Strempel S."/>
            <person name="Sturgill D."/>
            <person name="Sutton G."/>
            <person name="Sutton G.G."/>
            <person name="Tao W."/>
            <person name="Teichmann S."/>
            <person name="Tobari Y.N."/>
            <person name="Tomimura Y."/>
            <person name="Tsolas J.M."/>
            <person name="Valente V.L."/>
            <person name="Venter E."/>
            <person name="Venter J.C."/>
            <person name="Vicario S."/>
            <person name="Vieira F.G."/>
            <person name="Vilella A.J."/>
            <person name="Villasante A."/>
            <person name="Walenz B."/>
            <person name="Wang J."/>
            <person name="Wasserman M."/>
            <person name="Watts T."/>
            <person name="Wilson D."/>
            <person name="Wilson R.K."/>
            <person name="Wing R.A."/>
            <person name="Wolfner M.F."/>
            <person name="Wong A."/>
            <person name="Wong G.K."/>
            <person name="Wu C.I."/>
            <person name="Wu G."/>
            <person name="Yamamoto D."/>
            <person name="Yang H.P."/>
            <person name="Yang S.P."/>
            <person name="Yorke J.A."/>
            <person name="Yoshida K."/>
            <person name="Zdobnov E."/>
            <person name="Zhang P."/>
            <person name="Zhang Y."/>
            <person name="Zimin A.V."/>
            <person name="Baldwin J."/>
            <person name="Abdouelleil A."/>
            <person name="Abdulkadir J."/>
            <person name="Abebe A."/>
            <person name="Abera B."/>
            <person name="Abreu J."/>
            <person name="Acer S.C."/>
            <person name="Aftuck L."/>
            <person name="Alexander A."/>
            <person name="An P."/>
            <person name="Anderson E."/>
            <person name="Anderson S."/>
            <person name="Arachi H."/>
            <person name="Azer M."/>
            <person name="Bachantsang P."/>
            <person name="Barry A."/>
            <person name="Bayul T."/>
            <person name="Berlin A."/>
            <person name="Bessette D."/>
            <person name="Bloom T."/>
            <person name="Blye J."/>
            <person name="Boguslavskiy L."/>
            <person name="Bonnet C."/>
            <person name="Boukhgalter B."/>
            <person name="Bourzgui I."/>
            <person name="Brown A."/>
            <person name="Cahill P."/>
            <person name="Channer S."/>
            <person name="Cheshatsang Y."/>
            <person name="Chuda L."/>
            <person name="Citroen M."/>
            <person name="Collymore A."/>
            <person name="Cooke P."/>
            <person name="Costello M."/>
            <person name="D'Aco K."/>
            <person name="Daza R."/>
            <person name="De Haan G."/>
            <person name="DeGray S."/>
            <person name="DeMaso C."/>
            <person name="Dhargay N."/>
            <person name="Dooley K."/>
            <person name="Dooley E."/>
            <person name="Doricent M."/>
            <person name="Dorje P."/>
            <person name="Dorjee K."/>
            <person name="Dupes A."/>
            <person name="Elong R."/>
            <person name="Falk J."/>
            <person name="Farina A."/>
            <person name="Faro S."/>
            <person name="Ferguson D."/>
            <person name="Fisher S."/>
            <person name="Foley C.D."/>
            <person name="Franke A."/>
            <person name="Friedrich D."/>
            <person name="Gadbois L."/>
            <person name="Gearin G."/>
            <person name="Gearin C.R."/>
            <person name="Giannoukos G."/>
            <person name="Goode T."/>
            <person name="Graham J."/>
            <person name="Grandbois E."/>
            <person name="Grewal S."/>
            <person name="Gyaltsen K."/>
            <person name="Hafez N."/>
            <person name="Hagos B."/>
            <person name="Hall J."/>
            <person name="Henson C."/>
            <person name="Hollinger A."/>
            <person name="Honan T."/>
            <person name="Huard M.D."/>
            <person name="Hughes L."/>
            <person name="Hurhula B."/>
            <person name="Husby M.E."/>
            <person name="Kamat A."/>
            <person name="Kanga B."/>
            <person name="Kashin S."/>
            <person name="Khazanovich D."/>
            <person name="Kisner P."/>
            <person name="Lance K."/>
            <person name="Lara M."/>
            <person name="Lee W."/>
            <person name="Lennon N."/>
            <person name="Letendre F."/>
            <person name="LeVine R."/>
            <person name="Lipovsky A."/>
            <person name="Liu X."/>
            <person name="Liu J."/>
            <person name="Liu S."/>
            <person name="Lokyitsang T."/>
            <person name="Lokyitsang Y."/>
            <person name="Lubonja R."/>
            <person name="Lui A."/>
            <person name="MacDonald P."/>
            <person name="Magnisalis V."/>
            <person name="Maru K."/>
            <person name="Matthews C."/>
            <person name="McCusker W."/>
            <person name="McDonough S."/>
            <person name="Mehta T."/>
            <person name="Meldrim J."/>
            <person name="Meneus L."/>
            <person name="Mihai O."/>
            <person name="Mihalev A."/>
            <person name="Mihova T."/>
            <person name="Mittelman R."/>
            <person name="Mlenga V."/>
            <person name="Montmayeur A."/>
            <person name="Mulrain L."/>
            <person name="Navidi A."/>
            <person name="Naylor J."/>
            <person name="Negash T."/>
            <person name="Nguyen T."/>
            <person name="Nguyen N."/>
            <person name="Nicol R."/>
            <person name="Norbu C."/>
            <person name="Norbu N."/>
            <person name="Novod N."/>
            <person name="O'Neill B."/>
            <person name="Osman S."/>
            <person name="Markiewicz E."/>
            <person name="Oyono O.L."/>
            <person name="Patti C."/>
            <person name="Phunkhang P."/>
            <person name="Pierre F."/>
            <person name="Priest M."/>
            <person name="Raghuraman S."/>
            <person name="Rege F."/>
            <person name="Reyes R."/>
            <person name="Rise C."/>
            <person name="Rogov P."/>
            <person name="Ross K."/>
            <person name="Ryan E."/>
            <person name="Settipalli S."/>
            <person name="Shea T."/>
            <person name="Sherpa N."/>
            <person name="Shi L."/>
            <person name="Shih D."/>
            <person name="Sparrow T."/>
            <person name="Spaulding J."/>
            <person name="Stalker J."/>
            <person name="Stange-Thomann N."/>
            <person name="Stavropoulos S."/>
            <person name="Stone C."/>
            <person name="Strader C."/>
            <person name="Tesfaye S."/>
            <person name="Thomson T."/>
            <person name="Thoulutsang Y."/>
            <person name="Thoulutsang D."/>
            <person name="Topham K."/>
            <person name="Topping I."/>
            <person name="Tsamla T."/>
            <person name="Vassiliev H."/>
            <person name="Vo A."/>
            <person name="Wangchuk T."/>
            <person name="Wangdi T."/>
            <person name="Weiand M."/>
            <person name="Wilkinson J."/>
            <person name="Wilson A."/>
            <person name="Yadav S."/>
            <person name="Young G."/>
            <person name="Yu Q."/>
            <person name="Zembek L."/>
            <person name="Zhong D."/>
            <person name="Zimmer A."/>
            <person name="Zwirko Z."/>
            <person name="Jaffe D.B."/>
            <person name="Alvarez P."/>
            <person name="Brockman W."/>
            <person name="Butler J."/>
            <person name="Chin C."/>
            <person name="Gnerre S."/>
            <person name="Grabherr M."/>
            <person name="Kleber M."/>
            <person name="Mauceli E."/>
            <person name="MacCallum I."/>
        </authorList>
    </citation>
    <scope>NUCLEOTIDE SEQUENCE [LARGE SCALE GENOMIC DNA]</scope>
    <source>
        <strain evidence="4">Tucson 15010-1051.87</strain>
    </source>
</reference>
<dbReference type="Proteomes" id="UP000008792">
    <property type="component" value="Unassembled WGS sequence"/>
</dbReference>
<dbReference type="eggNOG" id="KOG0531">
    <property type="taxonomic scope" value="Eukaryota"/>
</dbReference>
<gene>
    <name evidence="3" type="primary">Dvir\GJ17851</name>
    <name evidence="3" type="ORF">Dvir_GJ17851</name>
</gene>
<feature type="region of interest" description="Disordered" evidence="2">
    <location>
        <begin position="991"/>
        <end position="1012"/>
    </location>
</feature>
<feature type="coiled-coil region" evidence="1">
    <location>
        <begin position="619"/>
        <end position="646"/>
    </location>
</feature>
<feature type="compositionally biased region" description="Basic and acidic residues" evidence="2">
    <location>
        <begin position="1024"/>
        <end position="1036"/>
    </location>
</feature>
<feature type="region of interest" description="Disordered" evidence="2">
    <location>
        <begin position="264"/>
        <end position="357"/>
    </location>
</feature>
<feature type="compositionally biased region" description="Basic and acidic residues" evidence="2">
    <location>
        <begin position="1106"/>
        <end position="1142"/>
    </location>
</feature>
<evidence type="ECO:0000313" key="3">
    <source>
        <dbReference type="EMBL" id="EDW57961.1"/>
    </source>
</evidence>
<dbReference type="OMA" id="WKREGYE"/>
<dbReference type="HOGENOM" id="CLU_001523_0_0_1"/>
<evidence type="ECO:0000256" key="1">
    <source>
        <dbReference type="SAM" id="Coils"/>
    </source>
</evidence>
<dbReference type="STRING" id="7244.B4M9T5"/>
<keyword evidence="1" id="KW-0175">Coiled coil</keyword>
<feature type="compositionally biased region" description="Basic and acidic residues" evidence="2">
    <location>
        <begin position="991"/>
        <end position="1003"/>
    </location>
</feature>
<sequence length="1580" mass="178936">MAQAVGAVAPRKEVTGLHRMTQKGLRDLCKKDKLYQTPRLNDVLYLHYQGYQYLNCLDEYTKELTYLDSRPVFPRDRACAEAWKREGYEGERKENMRWNRADRKKMRDSVNYTIKLRNRHRPPDQQDSLISSTDSEAEQEADKGAEKTRVKAALEYGCVDDIWSEVSGDNKDNDSSGSSGTADEASNGSQADDIAEQLSNRQAKPLEGRPKVLYESQLADAVNPEEQLEVTPERDDQETRTGKRIYIEEVKLEELDVERKRARLQKEEATKAENKIEDSQLEETQVDAKPTELEEAGKEEQENSAINEVEAKELPELINEPDSGSEMDENSAADLEKSSEKLGAIASNNPGEPSAEQIKQECIDRMYDSYGTEIFAEQPEFSKTMLAEGNANNELESKLHTEEMPKLRSAVVNNIVKTKEQLEYEEECDEANGIVEYNIEELSNQLDEDLEELRQPLHQLRGTPEDQAKETSSSSDEEKEADKKKCIELTTVTRSLRIIEEFSVRRERICENMKDQEKRAKDEQETKVLIEEMEAEKNETELDEMDTAFAKVLDDCTDDVPRRVFGAGCDTPSYEWRTEECLRQLTIKETRSAQVPNEDEYQIKLLSSETSHAQAELICEQMSQKLAADEASLRELLQELEDETDVLYDITSTLDEDDLTKAPEPPIDEVCAALIDELIDELQYQEIIKGQNIKCFDFGLIESDEEYSYSAEPKTEKLTPPELEDPASGKSLRECIDAFGDFLSSVSERKKLRKADRKATSSSEKVQAAKELLKSRMLTSYKEETPAELDTELAKLKEKTKRRVAAMATRCFAKRDDYEDTLDVVDNKLVIVKKDTGNIEDLPPPPALISDSDSESESECTDGDDDDAYDTAEETNGATTSRRMWPKAELEPMRSTEELNVGELRDEDSVVDQSIDEFYSLEARAAFNSLDSEFLDKLDLQKVIGSDGEITLEGMRSYDELRAGLKSDDIHKEENPGALATQDEMLKDLIERKRQQEERERQQQELASSQDLGALKLKTKSILDKLGDESKEERTAGAEAGKNLQKLMCDSERPKELLDPKEESNSDQQENARELLEDFTPIQLTLGGCKIYELKSQLPKTGNGEEPGKDMEATAEKKSDGNDKCNLEQEALKMEPPIKEVIEPQIDESIETSNEKPEDTPSADPEPTKIATNPNVSIDDDIISDASTDYDSEEEIPVVEPPKLPEGALNELFSNQFEDGQKLERESEEALRKQLFSLPLRAWTSQEEDSINEEQRLKTGNEKSEAESALTTDVDDESSELEAKKSSPEQTQVVEEDDTTDTESNGAIGELARNAKRQWAKISQKLNEFIAADDMKLLEKSQFNEDESNGEDDFELEASLKKLNTIYEDCETQIKNSNLDKSIDKTETQICAESTVESPEKKFKENAHENLILEDVELTIQEAVEELPQLTENLKEKLNENKNRILEDVELTIQEVGIELPQPADEKSILEDVELTIQESAKEFSQLTENLKEKLIPEDVELTIQEAVEELPQSVENPSKPIIRLDYFEAIEPDNVVADFDTNTELKTEEIECNLEILNDDGDAVVQEVSVNAQVTYELK</sequence>
<proteinExistence type="predicted"/>
<feature type="region of interest" description="Disordered" evidence="2">
    <location>
        <begin position="1024"/>
        <end position="1076"/>
    </location>
</feature>
<feature type="region of interest" description="Disordered" evidence="2">
    <location>
        <begin position="164"/>
        <end position="244"/>
    </location>
</feature>
<feature type="compositionally biased region" description="Basic and acidic residues" evidence="2">
    <location>
        <begin position="264"/>
        <end position="278"/>
    </location>
</feature>
<feature type="compositionally biased region" description="Polar residues" evidence="2">
    <location>
        <begin position="125"/>
        <end position="134"/>
    </location>
</feature>
<dbReference type="OrthoDB" id="1904536at2759"/>
<feature type="compositionally biased region" description="Basic and acidic residues" evidence="2">
    <location>
        <begin position="1049"/>
        <end position="1076"/>
    </location>
</feature>
<feature type="region of interest" description="Disordered" evidence="2">
    <location>
        <begin position="458"/>
        <end position="483"/>
    </location>
</feature>
<dbReference type="SMR" id="B4M9T5"/>
<feature type="compositionally biased region" description="Acidic residues" evidence="2">
    <location>
        <begin position="1178"/>
        <end position="1197"/>
    </location>
</feature>
<feature type="region of interest" description="Disordered" evidence="2">
    <location>
        <begin position="1096"/>
        <end position="1313"/>
    </location>
</feature>
<protein>
    <submittedName>
        <fullName evidence="3">Uncharacterized protein</fullName>
    </submittedName>
</protein>
<dbReference type="InParanoid" id="B4M9T5"/>
<feature type="region of interest" description="Disordered" evidence="2">
    <location>
        <begin position="836"/>
        <end position="905"/>
    </location>
</feature>
<feature type="compositionally biased region" description="Basic and acidic residues" evidence="2">
    <location>
        <begin position="231"/>
        <end position="244"/>
    </location>
</feature>
<feature type="compositionally biased region" description="Basic and acidic residues" evidence="2">
    <location>
        <begin position="1219"/>
        <end position="1232"/>
    </location>
</feature>
<feature type="coiled-coil region" evidence="1">
    <location>
        <begin position="1413"/>
        <end position="1490"/>
    </location>
</feature>
<feature type="coiled-coil region" evidence="1">
    <location>
        <begin position="499"/>
        <end position="543"/>
    </location>
</feature>
<feature type="compositionally biased region" description="Basic and acidic residues" evidence="2">
    <location>
        <begin position="289"/>
        <end position="301"/>
    </location>
</feature>
<name>B4M9T5_DROVI</name>
<evidence type="ECO:0000256" key="2">
    <source>
        <dbReference type="SAM" id="MobiDB-lite"/>
    </source>
</evidence>
<keyword evidence="4" id="KW-1185">Reference proteome</keyword>
<dbReference type="EMBL" id="CH940654">
    <property type="protein sequence ID" value="EDW57961.1"/>
    <property type="molecule type" value="Genomic_DNA"/>
</dbReference>